<proteinExistence type="predicted"/>
<reference evidence="1" key="2">
    <citation type="journal article" date="2015" name="Fish Shellfish Immunol.">
        <title>Early steps in the European eel (Anguilla anguilla)-Vibrio vulnificus interaction in the gills: Role of the RtxA13 toxin.</title>
        <authorList>
            <person name="Callol A."/>
            <person name="Pajuelo D."/>
            <person name="Ebbesson L."/>
            <person name="Teles M."/>
            <person name="MacKenzie S."/>
            <person name="Amaro C."/>
        </authorList>
    </citation>
    <scope>NUCLEOTIDE SEQUENCE</scope>
</reference>
<protein>
    <submittedName>
        <fullName evidence="1">Uncharacterized protein</fullName>
    </submittedName>
</protein>
<sequence>MRNLCSHRFLHLSHEVCCILDVRYLSLLVLHLNFINIYLPLDALFSLKMKIKKQKEKLKEIEICCCISRSIYIEGSFYPVLAYSLIIHIL</sequence>
<evidence type="ECO:0000313" key="1">
    <source>
        <dbReference type="EMBL" id="JAH96761.1"/>
    </source>
</evidence>
<accession>A0A0E9X2T6</accession>
<dbReference type="EMBL" id="GBXM01011816">
    <property type="protein sequence ID" value="JAH96761.1"/>
    <property type="molecule type" value="Transcribed_RNA"/>
</dbReference>
<reference evidence="1" key="1">
    <citation type="submission" date="2014-11" db="EMBL/GenBank/DDBJ databases">
        <authorList>
            <person name="Amaro Gonzalez C."/>
        </authorList>
    </citation>
    <scope>NUCLEOTIDE SEQUENCE</scope>
</reference>
<dbReference type="AlphaFoldDB" id="A0A0E9X2T6"/>
<organism evidence="1">
    <name type="scientific">Anguilla anguilla</name>
    <name type="common">European freshwater eel</name>
    <name type="synonym">Muraena anguilla</name>
    <dbReference type="NCBI Taxonomy" id="7936"/>
    <lineage>
        <taxon>Eukaryota</taxon>
        <taxon>Metazoa</taxon>
        <taxon>Chordata</taxon>
        <taxon>Craniata</taxon>
        <taxon>Vertebrata</taxon>
        <taxon>Euteleostomi</taxon>
        <taxon>Actinopterygii</taxon>
        <taxon>Neopterygii</taxon>
        <taxon>Teleostei</taxon>
        <taxon>Anguilliformes</taxon>
        <taxon>Anguillidae</taxon>
        <taxon>Anguilla</taxon>
    </lineage>
</organism>
<name>A0A0E9X2T6_ANGAN</name>